<dbReference type="Proteomes" id="UP000479000">
    <property type="component" value="Unassembled WGS sequence"/>
</dbReference>
<name>A0A6H5HAT5_9HEMI</name>
<evidence type="ECO:0000313" key="3">
    <source>
        <dbReference type="Proteomes" id="UP000479000"/>
    </source>
</evidence>
<dbReference type="AlphaFoldDB" id="A0A6H5HAT5"/>
<sequence length="357" mass="40535">MYRYCGSNSKNRKNISEILSMYRPNIRPRMMSGRPPGDLQGESSIYNVYSQLVQVLSAFARRARDMNLGGGPVEKLDHPSLYQSLRESAISRSIIRSFLYVKFFCWGTDNRTSSEPRQRSKTSKSAHEFRDSSITPILKKKTWKTGKESCEVRTRPIKGRPEERSIKMGNLDAKGPLTGCQWAIRDAAAERIAFAGRTIANFTPLGGAPTRYETMTSRLCAKSVDEDHYIDQNRRTSDGVASSGNSQHLPQRITEYTSPQGGPSAKSKGDRFVSAKQHLNQANVICGLPAHRQDIANWRISVHLLHKLTVRRFYGTGPFVHIFNLPWRTCPIERNRSDPDENNRHCGRFGEKRIYPQ</sequence>
<accession>A0A6H5HAT5</accession>
<proteinExistence type="predicted"/>
<evidence type="ECO:0000313" key="2">
    <source>
        <dbReference type="EMBL" id="CAB0012915.1"/>
    </source>
</evidence>
<keyword evidence="3" id="KW-1185">Reference proteome</keyword>
<feature type="region of interest" description="Disordered" evidence="1">
    <location>
        <begin position="111"/>
        <end position="131"/>
    </location>
</feature>
<feature type="compositionally biased region" description="Polar residues" evidence="1">
    <location>
        <begin position="239"/>
        <end position="261"/>
    </location>
</feature>
<gene>
    <name evidence="2" type="ORF">NTEN_LOCUS17605</name>
</gene>
<evidence type="ECO:0000256" key="1">
    <source>
        <dbReference type="SAM" id="MobiDB-lite"/>
    </source>
</evidence>
<feature type="region of interest" description="Disordered" evidence="1">
    <location>
        <begin position="232"/>
        <end position="269"/>
    </location>
</feature>
<feature type="region of interest" description="Disordered" evidence="1">
    <location>
        <begin position="335"/>
        <end position="357"/>
    </location>
</feature>
<protein>
    <submittedName>
        <fullName evidence="2">Uncharacterized protein</fullName>
    </submittedName>
</protein>
<organism evidence="2 3">
    <name type="scientific">Nesidiocoris tenuis</name>
    <dbReference type="NCBI Taxonomy" id="355587"/>
    <lineage>
        <taxon>Eukaryota</taxon>
        <taxon>Metazoa</taxon>
        <taxon>Ecdysozoa</taxon>
        <taxon>Arthropoda</taxon>
        <taxon>Hexapoda</taxon>
        <taxon>Insecta</taxon>
        <taxon>Pterygota</taxon>
        <taxon>Neoptera</taxon>
        <taxon>Paraneoptera</taxon>
        <taxon>Hemiptera</taxon>
        <taxon>Heteroptera</taxon>
        <taxon>Panheteroptera</taxon>
        <taxon>Cimicomorpha</taxon>
        <taxon>Miridae</taxon>
        <taxon>Dicyphina</taxon>
        <taxon>Nesidiocoris</taxon>
    </lineage>
</organism>
<reference evidence="2 3" key="1">
    <citation type="submission" date="2020-02" db="EMBL/GenBank/DDBJ databases">
        <authorList>
            <person name="Ferguson B K."/>
        </authorList>
    </citation>
    <scope>NUCLEOTIDE SEQUENCE [LARGE SCALE GENOMIC DNA]</scope>
</reference>
<dbReference type="EMBL" id="CADCXU010025663">
    <property type="protein sequence ID" value="CAB0012915.1"/>
    <property type="molecule type" value="Genomic_DNA"/>
</dbReference>